<sequence>MLIDSHHHLWAYDPSEYDWISDEMSVLKQDFLAPQLREIAGDNEIDGFVSIQARQSLTETRDLLKIAASEPLIRGVIGWVPFADANVAAAIEEFSDNKTLKGYRHVVQDEPDDRFFDGEAFNAGIRSLAGKNLVYDVLIFPKQLPAAIDFVDRHSDIPMILDHIAKPAVRAGEMDEQWKDLFTQLAKRDHVYCKFSGVATEVRDDSWSVETIRPYWDVALEAFGTDRLMYGSDWPVCLLATEYSRWLGAVKELAAPLSNSEREKFFSGNATKAYSLG</sequence>
<evidence type="ECO:0000313" key="4">
    <source>
        <dbReference type="Proteomes" id="UP000011885"/>
    </source>
</evidence>
<keyword evidence="4" id="KW-1185">Reference proteome</keyword>
<keyword evidence="3" id="KW-0378">Hydrolase</keyword>
<dbReference type="InterPro" id="IPR052350">
    <property type="entry name" value="Metallo-dep_Lactonases"/>
</dbReference>
<reference evidence="3 4" key="1">
    <citation type="journal article" date="2013" name="Mar. Genomics">
        <title>Expression of sulfatases in Rhodopirellula baltica and the diversity of sulfatases in the genus Rhodopirellula.</title>
        <authorList>
            <person name="Wegner C.E."/>
            <person name="Richter-Heitmann T."/>
            <person name="Klindworth A."/>
            <person name="Klockow C."/>
            <person name="Richter M."/>
            <person name="Achstetter T."/>
            <person name="Glockner F.O."/>
            <person name="Harder J."/>
        </authorList>
    </citation>
    <scope>NUCLEOTIDE SEQUENCE [LARGE SCALE GENOMIC DNA]</scope>
    <source>
        <strain evidence="3 4">SM41</strain>
    </source>
</reference>
<accession>M5U901</accession>
<dbReference type="Proteomes" id="UP000011885">
    <property type="component" value="Unassembled WGS sequence"/>
</dbReference>
<comment type="caution">
    <text evidence="3">The sequence shown here is derived from an EMBL/GenBank/DDBJ whole genome shotgun (WGS) entry which is preliminary data.</text>
</comment>
<dbReference type="RefSeq" id="WP_008682460.1">
    <property type="nucleotide sequence ID" value="NZ_ANOH01000282.1"/>
</dbReference>
<dbReference type="InterPro" id="IPR032466">
    <property type="entry name" value="Metal_Hydrolase"/>
</dbReference>
<dbReference type="OrthoDB" id="5450317at2"/>
<organism evidence="3 4">
    <name type="scientific">Rhodopirellula sallentina SM41</name>
    <dbReference type="NCBI Taxonomy" id="1263870"/>
    <lineage>
        <taxon>Bacteria</taxon>
        <taxon>Pseudomonadati</taxon>
        <taxon>Planctomycetota</taxon>
        <taxon>Planctomycetia</taxon>
        <taxon>Pirellulales</taxon>
        <taxon>Pirellulaceae</taxon>
        <taxon>Rhodopirellula</taxon>
    </lineage>
</organism>
<evidence type="ECO:0000256" key="1">
    <source>
        <dbReference type="ARBA" id="ARBA00038310"/>
    </source>
</evidence>
<evidence type="ECO:0000313" key="3">
    <source>
        <dbReference type="EMBL" id="EMI54336.1"/>
    </source>
</evidence>
<proteinExistence type="inferred from homology"/>
<dbReference type="InterPro" id="IPR006680">
    <property type="entry name" value="Amidohydro-rel"/>
</dbReference>
<comment type="similarity">
    <text evidence="1">Belongs to the metallo-dependent hydrolases superfamily.</text>
</comment>
<protein>
    <submittedName>
        <fullName evidence="3">Amidohydrolase 2</fullName>
    </submittedName>
</protein>
<dbReference type="SUPFAM" id="SSF51556">
    <property type="entry name" value="Metallo-dependent hydrolases"/>
    <property type="match status" value="1"/>
</dbReference>
<dbReference type="Gene3D" id="3.20.20.140">
    <property type="entry name" value="Metal-dependent hydrolases"/>
    <property type="match status" value="1"/>
</dbReference>
<dbReference type="AlphaFoldDB" id="M5U901"/>
<dbReference type="PATRIC" id="fig|1263870.3.peg.4462"/>
<dbReference type="Pfam" id="PF04909">
    <property type="entry name" value="Amidohydro_2"/>
    <property type="match status" value="1"/>
</dbReference>
<dbReference type="PANTHER" id="PTHR43569:SF2">
    <property type="entry name" value="AMIDOHYDROLASE-RELATED DOMAIN-CONTAINING PROTEIN"/>
    <property type="match status" value="1"/>
</dbReference>
<evidence type="ECO:0000259" key="2">
    <source>
        <dbReference type="Pfam" id="PF04909"/>
    </source>
</evidence>
<feature type="domain" description="Amidohydrolase-related" evidence="2">
    <location>
        <begin position="3"/>
        <end position="275"/>
    </location>
</feature>
<name>M5U901_9BACT</name>
<gene>
    <name evidence="3" type="ORF">RSSM_04215</name>
</gene>
<dbReference type="GO" id="GO:0016787">
    <property type="term" value="F:hydrolase activity"/>
    <property type="evidence" value="ECO:0007669"/>
    <property type="project" value="UniProtKB-KW"/>
</dbReference>
<dbReference type="EMBL" id="ANOH01000282">
    <property type="protein sequence ID" value="EMI54336.1"/>
    <property type="molecule type" value="Genomic_DNA"/>
</dbReference>
<dbReference type="PANTHER" id="PTHR43569">
    <property type="entry name" value="AMIDOHYDROLASE"/>
    <property type="match status" value="1"/>
</dbReference>